<proteinExistence type="predicted"/>
<keyword evidence="2" id="KW-1185">Reference proteome</keyword>
<protein>
    <submittedName>
        <fullName evidence="1">Uncharacterized protein</fullName>
    </submittedName>
</protein>
<dbReference type="AlphaFoldDB" id="A0A3R7FL59"/>
<organism evidence="1 2">
    <name type="scientific">Clonorchis sinensis</name>
    <name type="common">Chinese liver fluke</name>
    <dbReference type="NCBI Taxonomy" id="79923"/>
    <lineage>
        <taxon>Eukaryota</taxon>
        <taxon>Metazoa</taxon>
        <taxon>Spiralia</taxon>
        <taxon>Lophotrochozoa</taxon>
        <taxon>Platyhelminthes</taxon>
        <taxon>Trematoda</taxon>
        <taxon>Digenea</taxon>
        <taxon>Opisthorchiida</taxon>
        <taxon>Opisthorchiata</taxon>
        <taxon>Opisthorchiidae</taxon>
        <taxon>Clonorchis</taxon>
    </lineage>
</organism>
<sequence>MAQWLEREFAGRKVRGSNSTSASRIPLPRLGQPDSIPVLVLPSGGTAASHRKGVTAEPFLSSNSLISVMQSGVPKYD</sequence>
<name>A0A3R7FL59_CLOSI</name>
<dbReference type="Proteomes" id="UP000286415">
    <property type="component" value="Unassembled WGS sequence"/>
</dbReference>
<accession>A0A3R7FL59</accession>
<reference evidence="1 2" key="1">
    <citation type="journal article" date="2018" name="Biotechnol. Adv.">
        <title>Improved genomic resources and new bioinformatic workflow for the carcinogenic parasite Clonorchis sinensis: Biotechnological implications.</title>
        <authorList>
            <person name="Wang D."/>
            <person name="Korhonen P.K."/>
            <person name="Gasser R.B."/>
            <person name="Young N.D."/>
        </authorList>
    </citation>
    <scope>NUCLEOTIDE SEQUENCE [LARGE SCALE GENOMIC DNA]</scope>
    <source>
        <strain evidence="1">Cs-k2</strain>
    </source>
</reference>
<gene>
    <name evidence="1" type="ORF">CSKR_108770</name>
</gene>
<evidence type="ECO:0000313" key="1">
    <source>
        <dbReference type="EMBL" id="KAG5450676.1"/>
    </source>
</evidence>
<evidence type="ECO:0000313" key="2">
    <source>
        <dbReference type="Proteomes" id="UP000286415"/>
    </source>
</evidence>
<reference evidence="1 2" key="2">
    <citation type="journal article" date="2021" name="Genomics">
        <title>High-quality reference genome for Clonorchis sinensis.</title>
        <authorList>
            <person name="Young N.D."/>
            <person name="Stroehlein A.J."/>
            <person name="Kinkar L."/>
            <person name="Wang T."/>
            <person name="Sohn W.M."/>
            <person name="Chang B.C.H."/>
            <person name="Kaur P."/>
            <person name="Weisz D."/>
            <person name="Dudchenko O."/>
            <person name="Aiden E.L."/>
            <person name="Korhonen P.K."/>
            <person name="Gasser R.B."/>
        </authorList>
    </citation>
    <scope>NUCLEOTIDE SEQUENCE [LARGE SCALE GENOMIC DNA]</scope>
    <source>
        <strain evidence="1">Cs-k2</strain>
    </source>
</reference>
<dbReference type="OrthoDB" id="734129at2759"/>
<dbReference type="EMBL" id="NIRI02000042">
    <property type="protein sequence ID" value="KAG5450676.1"/>
    <property type="molecule type" value="Genomic_DNA"/>
</dbReference>
<comment type="caution">
    <text evidence="1">The sequence shown here is derived from an EMBL/GenBank/DDBJ whole genome shotgun (WGS) entry which is preliminary data.</text>
</comment>
<dbReference type="InParanoid" id="A0A3R7FL59"/>